<dbReference type="Gene3D" id="1.10.8.110">
    <property type="entry name" value="Photosystem I PsaF, reaction centre subunit III"/>
    <property type="match status" value="1"/>
</dbReference>
<dbReference type="AlphaFoldDB" id="A0ABC8LRG0"/>
<keyword evidence="5" id="KW-0812">Transmembrane</keyword>
<evidence type="ECO:0000313" key="6">
    <source>
        <dbReference type="EMBL" id="CAH8386122.1"/>
    </source>
</evidence>
<keyword evidence="4" id="KW-0934">Plastid</keyword>
<gene>
    <name evidence="6" type="ORF">ERUC_LOCUS38605</name>
</gene>
<keyword evidence="3 4" id="KW-0603">Photosystem I</keyword>
<accession>A0ABC8LRG0</accession>
<keyword evidence="5" id="KW-1133">Transmembrane helix</keyword>
<protein>
    <recommendedName>
        <fullName evidence="4">Photosystem I reaction center subunit III</fullName>
    </recommendedName>
    <alternativeName>
        <fullName evidence="4">PSI-F</fullName>
    </alternativeName>
</protein>
<feature type="transmembrane region" description="Helical" evidence="5">
    <location>
        <begin position="53"/>
        <end position="71"/>
    </location>
</feature>
<keyword evidence="7" id="KW-1185">Reference proteome</keyword>
<dbReference type="GO" id="GO:0009538">
    <property type="term" value="C:photosystem I reaction center"/>
    <property type="evidence" value="ECO:0007669"/>
    <property type="project" value="UniProtKB-UniRule"/>
</dbReference>
<dbReference type="Proteomes" id="UP001642260">
    <property type="component" value="Unassembled WGS sequence"/>
</dbReference>
<organism evidence="6 7">
    <name type="scientific">Eruca vesicaria subsp. sativa</name>
    <name type="common">Garden rocket</name>
    <name type="synonym">Eruca sativa</name>
    <dbReference type="NCBI Taxonomy" id="29727"/>
    <lineage>
        <taxon>Eukaryota</taxon>
        <taxon>Viridiplantae</taxon>
        <taxon>Streptophyta</taxon>
        <taxon>Embryophyta</taxon>
        <taxon>Tracheophyta</taxon>
        <taxon>Spermatophyta</taxon>
        <taxon>Magnoliopsida</taxon>
        <taxon>eudicotyledons</taxon>
        <taxon>Gunneridae</taxon>
        <taxon>Pentapetalae</taxon>
        <taxon>rosids</taxon>
        <taxon>malvids</taxon>
        <taxon>Brassicales</taxon>
        <taxon>Brassicaceae</taxon>
        <taxon>Brassiceae</taxon>
        <taxon>Eruca</taxon>
    </lineage>
</organism>
<comment type="caution">
    <text evidence="6">The sequence shown here is derived from an EMBL/GenBank/DDBJ whole genome shotgun (WGS) entry which is preliminary data.</text>
</comment>
<evidence type="ECO:0000256" key="1">
    <source>
        <dbReference type="ARBA" id="ARBA00008386"/>
    </source>
</evidence>
<dbReference type="InterPro" id="IPR036577">
    <property type="entry name" value="PSI_PsaF_sf"/>
</dbReference>
<comment type="similarity">
    <text evidence="1 4">Belongs to the PsaF family.</text>
</comment>
<keyword evidence="2 4" id="KW-0602">Photosynthesis</keyword>
<keyword evidence="4" id="KW-0793">Thylakoid</keyword>
<dbReference type="GO" id="GO:0009543">
    <property type="term" value="C:chloroplast thylakoid lumen"/>
    <property type="evidence" value="ECO:0007669"/>
    <property type="project" value="UniProtKB-SubCell"/>
</dbReference>
<evidence type="ECO:0000256" key="4">
    <source>
        <dbReference type="RuleBase" id="RU368107"/>
    </source>
</evidence>
<reference evidence="6 7" key="1">
    <citation type="submission" date="2022-03" db="EMBL/GenBank/DDBJ databases">
        <authorList>
            <person name="Macdonald S."/>
            <person name="Ahmed S."/>
            <person name="Newling K."/>
        </authorList>
    </citation>
    <scope>NUCLEOTIDE SEQUENCE [LARGE SCALE GENOMIC DNA]</scope>
</reference>
<dbReference type="Pfam" id="PF02507">
    <property type="entry name" value="PSI_PsaF"/>
    <property type="match status" value="1"/>
</dbReference>
<feature type="transmembrane region" description="Helical" evidence="5">
    <location>
        <begin position="83"/>
        <end position="103"/>
    </location>
</feature>
<evidence type="ECO:0000256" key="2">
    <source>
        <dbReference type="ARBA" id="ARBA00022531"/>
    </source>
</evidence>
<keyword evidence="4" id="KW-0150">Chloroplast</keyword>
<name>A0ABC8LRG0_ERUVS</name>
<proteinExistence type="inferred from homology"/>
<dbReference type="SUPFAM" id="SSF81536">
    <property type="entry name" value="Subunit III of photosystem I reaction centre, PsaF"/>
    <property type="match status" value="1"/>
</dbReference>
<dbReference type="PANTHER" id="PTHR34939:SF1">
    <property type="entry name" value="PHOTOSYSTEM I REACTION CENTER SUBUNIT III, CHLOROPLASTIC"/>
    <property type="match status" value="1"/>
</dbReference>
<evidence type="ECO:0000256" key="3">
    <source>
        <dbReference type="ARBA" id="ARBA00022836"/>
    </source>
</evidence>
<keyword evidence="5" id="KW-0472">Membrane</keyword>
<dbReference type="EMBL" id="CAKOAT010698487">
    <property type="protein sequence ID" value="CAH8386122.1"/>
    <property type="molecule type" value="Genomic_DNA"/>
</dbReference>
<dbReference type="PANTHER" id="PTHR34939">
    <property type="entry name" value="PHOTOSYSTEM I REACTION CENTER SUBUNIT III, CHLOROPLASTIC"/>
    <property type="match status" value="1"/>
</dbReference>
<evidence type="ECO:0000313" key="7">
    <source>
        <dbReference type="Proteomes" id="UP001642260"/>
    </source>
</evidence>
<sequence>MAQGVPSDMDLIGRLKVRQLWQVQTFVRCRQATTPDSERRPKALGRVLNTRTLFLYITGWIGWVGRSYLIAISDEKKPAMKEIIIDGPVASRLIFCGFIWPVAAYRALLNGDLIAKDV</sequence>
<comment type="subcellular location">
    <subcellularLocation>
        <location evidence="4">Plastid</location>
        <location evidence="4">Chloroplast thylakoid lumen</location>
    </subcellularLocation>
</comment>
<dbReference type="GO" id="GO:0015979">
    <property type="term" value="P:photosynthesis"/>
    <property type="evidence" value="ECO:0007669"/>
    <property type="project" value="UniProtKB-UniRule"/>
</dbReference>
<dbReference type="InterPro" id="IPR003666">
    <property type="entry name" value="PSI_PsaF"/>
</dbReference>
<evidence type="ECO:0000256" key="5">
    <source>
        <dbReference type="SAM" id="Phobius"/>
    </source>
</evidence>
<comment type="function">
    <text evidence="4">Participates in efficiency of electron transfer from plastocyanin to P700 (or cytochrome c553 in algae and cyanobacteria). This plastocyanin-docking protein contributes to the specific association of plastocyanin to PSI.</text>
</comment>